<keyword evidence="8" id="KW-1133">Transmembrane helix</keyword>
<keyword evidence="6" id="KW-0067">ATP-binding</keyword>
<feature type="region of interest" description="Disordered" evidence="7">
    <location>
        <begin position="391"/>
        <end position="468"/>
    </location>
</feature>
<name>A0A417XW74_9ACTN</name>
<dbReference type="GO" id="GO:0004674">
    <property type="term" value="F:protein serine/threonine kinase activity"/>
    <property type="evidence" value="ECO:0007669"/>
    <property type="project" value="UniProtKB-KW"/>
</dbReference>
<evidence type="ECO:0000256" key="8">
    <source>
        <dbReference type="SAM" id="Phobius"/>
    </source>
</evidence>
<keyword evidence="8" id="KW-0812">Transmembrane</keyword>
<protein>
    <recommendedName>
        <fullName evidence="1">non-specific serine/threonine protein kinase</fullName>
        <ecNumber evidence="1">2.7.11.1</ecNumber>
    </recommendedName>
</protein>
<dbReference type="SUPFAM" id="SSF56112">
    <property type="entry name" value="Protein kinase-like (PK-like)"/>
    <property type="match status" value="1"/>
</dbReference>
<gene>
    <name evidence="10" type="ORF">D0Z08_22590</name>
</gene>
<dbReference type="InterPro" id="IPR000719">
    <property type="entry name" value="Prot_kinase_dom"/>
</dbReference>
<evidence type="ECO:0000259" key="9">
    <source>
        <dbReference type="PROSITE" id="PS50011"/>
    </source>
</evidence>
<evidence type="ECO:0000256" key="1">
    <source>
        <dbReference type="ARBA" id="ARBA00012513"/>
    </source>
</evidence>
<dbReference type="Pfam" id="PF00069">
    <property type="entry name" value="Pkinase"/>
    <property type="match status" value="1"/>
</dbReference>
<feature type="domain" description="Protein kinase" evidence="9">
    <location>
        <begin position="68"/>
        <end position="318"/>
    </location>
</feature>
<organism evidence="10 11">
    <name type="scientific">Nocardioides immobilis</name>
    <dbReference type="NCBI Taxonomy" id="2049295"/>
    <lineage>
        <taxon>Bacteria</taxon>
        <taxon>Bacillati</taxon>
        <taxon>Actinomycetota</taxon>
        <taxon>Actinomycetes</taxon>
        <taxon>Propionibacteriales</taxon>
        <taxon>Nocardioidaceae</taxon>
        <taxon>Nocardioides</taxon>
    </lineage>
</organism>
<dbReference type="EMBL" id="QXGH01000029">
    <property type="protein sequence ID" value="RHW24764.1"/>
    <property type="molecule type" value="Genomic_DNA"/>
</dbReference>
<evidence type="ECO:0000256" key="3">
    <source>
        <dbReference type="ARBA" id="ARBA00022679"/>
    </source>
</evidence>
<dbReference type="Gene3D" id="1.10.510.10">
    <property type="entry name" value="Transferase(Phosphotransferase) domain 1"/>
    <property type="match status" value="1"/>
</dbReference>
<evidence type="ECO:0000256" key="5">
    <source>
        <dbReference type="ARBA" id="ARBA00022777"/>
    </source>
</evidence>
<dbReference type="AlphaFoldDB" id="A0A417XW74"/>
<comment type="caution">
    <text evidence="10">The sequence shown here is derived from an EMBL/GenBank/DDBJ whole genome shotgun (WGS) entry which is preliminary data.</text>
</comment>
<evidence type="ECO:0000256" key="6">
    <source>
        <dbReference type="ARBA" id="ARBA00022840"/>
    </source>
</evidence>
<dbReference type="EC" id="2.7.11.1" evidence="1"/>
<keyword evidence="8" id="KW-0472">Membrane</keyword>
<dbReference type="PROSITE" id="PS00108">
    <property type="entry name" value="PROTEIN_KINASE_ST"/>
    <property type="match status" value="1"/>
</dbReference>
<dbReference type="SMART" id="SM00220">
    <property type="entry name" value="S_TKc"/>
    <property type="match status" value="1"/>
</dbReference>
<dbReference type="OrthoDB" id="9762169at2"/>
<evidence type="ECO:0000313" key="11">
    <source>
        <dbReference type="Proteomes" id="UP000283644"/>
    </source>
</evidence>
<keyword evidence="3" id="KW-0808">Transferase</keyword>
<feature type="compositionally biased region" description="Basic residues" evidence="7">
    <location>
        <begin position="457"/>
        <end position="468"/>
    </location>
</feature>
<dbReference type="PANTHER" id="PTHR43289">
    <property type="entry name" value="MITOGEN-ACTIVATED PROTEIN KINASE KINASE KINASE 20-RELATED"/>
    <property type="match status" value="1"/>
</dbReference>
<keyword evidence="4" id="KW-0547">Nucleotide-binding</keyword>
<accession>A0A417XW74</accession>
<feature type="transmembrane region" description="Helical" evidence="8">
    <location>
        <begin position="371"/>
        <end position="392"/>
    </location>
</feature>
<proteinExistence type="predicted"/>
<dbReference type="Gene3D" id="3.30.200.20">
    <property type="entry name" value="Phosphorylase Kinase, domain 1"/>
    <property type="match status" value="1"/>
</dbReference>
<dbReference type="PANTHER" id="PTHR43289:SF6">
    <property type="entry name" value="SERINE_THREONINE-PROTEIN KINASE NEKL-3"/>
    <property type="match status" value="1"/>
</dbReference>
<dbReference type="PROSITE" id="PS50011">
    <property type="entry name" value="PROTEIN_KINASE_DOM"/>
    <property type="match status" value="1"/>
</dbReference>
<dbReference type="InterPro" id="IPR011009">
    <property type="entry name" value="Kinase-like_dom_sf"/>
</dbReference>
<dbReference type="Proteomes" id="UP000283644">
    <property type="component" value="Unassembled WGS sequence"/>
</dbReference>
<feature type="region of interest" description="Disordered" evidence="7">
    <location>
        <begin position="334"/>
        <end position="361"/>
    </location>
</feature>
<reference evidence="10 11" key="1">
    <citation type="submission" date="2018-09" db="EMBL/GenBank/DDBJ databases">
        <title>Genome sequencing of Nocardioides immobilis CCTCC AB 2017083 for comparison to Nocardioides silvaticus.</title>
        <authorList>
            <person name="Li C."/>
            <person name="Wang G."/>
        </authorList>
    </citation>
    <scope>NUCLEOTIDE SEQUENCE [LARGE SCALE GENOMIC DNA]</scope>
    <source>
        <strain evidence="10 11">CCTCC AB 2017083</strain>
    </source>
</reference>
<keyword evidence="2 10" id="KW-0723">Serine/threonine-protein kinase</keyword>
<dbReference type="GO" id="GO:0005524">
    <property type="term" value="F:ATP binding"/>
    <property type="evidence" value="ECO:0007669"/>
    <property type="project" value="UniProtKB-KW"/>
</dbReference>
<feature type="compositionally biased region" description="Low complexity" evidence="7">
    <location>
        <begin position="401"/>
        <end position="413"/>
    </location>
</feature>
<sequence>MVATRARAGPGRGRARVRDAAARLAAAGRSPLPLGCGHERRTRPAGDGGGRPRGGKADGTVTVLGDRYRLGDVLGRGGVADIRRARDPVLDRDVAVKILRDTVDDADRSRFMGEATTLARLSHPGLVTVLDVGVADAQPYIVMELVEGPTLAAVLRDGALPLDQVAVIGDQLASAIAYAHEQGVVHRDVKPANVLLGQGGAKLADFGIARLIGDTVRHTRTGMTVGTPAYVSPEQVRGAAVGPPTDVYSLGLVLLEALTGERAFTGTQMEAALARLHRSPAVPDDLPDDWRGLLAAMTATDPGERPTAGAAAERIRALASTAPSAALAVPTATQVLEPTPAPSSVTQDDVPTERLPDGAAGPVGLSGPAKAVGAVVAVALVVVALAVGGAVLGGGDETPDDPATTPATSASTEPEPRESDTTTASEPVVTDTEEGEGEGGGGKGKKDKKKDKDKGGGKGKGKGGKGKG</sequence>
<keyword evidence="5 10" id="KW-0418">Kinase</keyword>
<dbReference type="InterPro" id="IPR008271">
    <property type="entry name" value="Ser/Thr_kinase_AS"/>
</dbReference>
<feature type="region of interest" description="Disordered" evidence="7">
    <location>
        <begin position="30"/>
        <end position="60"/>
    </location>
</feature>
<evidence type="ECO:0000256" key="2">
    <source>
        <dbReference type="ARBA" id="ARBA00022527"/>
    </source>
</evidence>
<evidence type="ECO:0000256" key="7">
    <source>
        <dbReference type="SAM" id="MobiDB-lite"/>
    </source>
</evidence>
<evidence type="ECO:0000313" key="10">
    <source>
        <dbReference type="EMBL" id="RHW24764.1"/>
    </source>
</evidence>
<dbReference type="CDD" id="cd14014">
    <property type="entry name" value="STKc_PknB_like"/>
    <property type="match status" value="1"/>
</dbReference>
<keyword evidence="11" id="KW-1185">Reference proteome</keyword>
<evidence type="ECO:0000256" key="4">
    <source>
        <dbReference type="ARBA" id="ARBA00022741"/>
    </source>
</evidence>